<proteinExistence type="predicted"/>
<protein>
    <submittedName>
        <fullName evidence="1">Uncharacterized protein</fullName>
    </submittedName>
</protein>
<gene>
    <name evidence="1" type="ORF">METZ01_LOCUS433317</name>
</gene>
<dbReference type="AlphaFoldDB" id="A0A382YB18"/>
<name>A0A382YB18_9ZZZZ</name>
<feature type="non-terminal residue" evidence="1">
    <location>
        <position position="188"/>
    </location>
</feature>
<reference evidence="1" key="1">
    <citation type="submission" date="2018-05" db="EMBL/GenBank/DDBJ databases">
        <authorList>
            <person name="Lanie J.A."/>
            <person name="Ng W.-L."/>
            <person name="Kazmierczak K.M."/>
            <person name="Andrzejewski T.M."/>
            <person name="Davidsen T.M."/>
            <person name="Wayne K.J."/>
            <person name="Tettelin H."/>
            <person name="Glass J.I."/>
            <person name="Rusch D."/>
            <person name="Podicherti R."/>
            <person name="Tsui H.-C.T."/>
            <person name="Winkler M.E."/>
        </authorList>
    </citation>
    <scope>NUCLEOTIDE SEQUENCE</scope>
</reference>
<sequence>MSCGPWLKVYKGGAMFGNRFSRISGIVTAAVGLIFSASGIALAQTSATQPRPLGLQGSTNVHVLSHIPLGGKYTTGDIEMEQDSERPYAYVSRLYETGFDIVNLKDPEDAQIIYEWRIENSELHQGRGGVDGKYFKIHDRYYYLQSTQFGSGGPDSEVAGVVFDVTGLPDVTQVREVRRFRVPDAPGG</sequence>
<dbReference type="EMBL" id="UINC01174374">
    <property type="protein sequence ID" value="SVD80463.1"/>
    <property type="molecule type" value="Genomic_DNA"/>
</dbReference>
<evidence type="ECO:0000313" key="1">
    <source>
        <dbReference type="EMBL" id="SVD80463.1"/>
    </source>
</evidence>
<accession>A0A382YB18</accession>
<organism evidence="1">
    <name type="scientific">marine metagenome</name>
    <dbReference type="NCBI Taxonomy" id="408172"/>
    <lineage>
        <taxon>unclassified sequences</taxon>
        <taxon>metagenomes</taxon>
        <taxon>ecological metagenomes</taxon>
    </lineage>
</organism>